<dbReference type="EMBL" id="CAJJDP010000008">
    <property type="protein sequence ID" value="CAD8137833.1"/>
    <property type="molecule type" value="Genomic_DNA"/>
</dbReference>
<evidence type="ECO:0000313" key="1">
    <source>
        <dbReference type="EMBL" id="CAD8137833.1"/>
    </source>
</evidence>
<protein>
    <submittedName>
        <fullName evidence="1">Uncharacterized protein</fullName>
    </submittedName>
</protein>
<comment type="caution">
    <text evidence="1">The sequence shown here is derived from an EMBL/GenBank/DDBJ whole genome shotgun (WGS) entry which is preliminary data.</text>
</comment>
<name>A0A8S1SCQ2_PAROT</name>
<reference evidence="1" key="1">
    <citation type="submission" date="2021-01" db="EMBL/GenBank/DDBJ databases">
        <authorList>
            <consortium name="Genoscope - CEA"/>
            <person name="William W."/>
        </authorList>
    </citation>
    <scope>NUCLEOTIDE SEQUENCE</scope>
</reference>
<organism evidence="1 2">
    <name type="scientific">Paramecium octaurelia</name>
    <dbReference type="NCBI Taxonomy" id="43137"/>
    <lineage>
        <taxon>Eukaryota</taxon>
        <taxon>Sar</taxon>
        <taxon>Alveolata</taxon>
        <taxon>Ciliophora</taxon>
        <taxon>Intramacronucleata</taxon>
        <taxon>Oligohymenophorea</taxon>
        <taxon>Peniculida</taxon>
        <taxon>Parameciidae</taxon>
        <taxon>Paramecium</taxon>
    </lineage>
</organism>
<evidence type="ECO:0000313" key="2">
    <source>
        <dbReference type="Proteomes" id="UP000683925"/>
    </source>
</evidence>
<dbReference type="AlphaFoldDB" id="A0A8S1SCQ2"/>
<proteinExistence type="predicted"/>
<sequence length="62" mass="6950">MMKEVMVFRLESGLKLLLNLILILGLFGMVNLIMGRKLVDGIPTDTPILIFSQTKQEGSFPE</sequence>
<keyword evidence="2" id="KW-1185">Reference proteome</keyword>
<dbReference type="Proteomes" id="UP000683925">
    <property type="component" value="Unassembled WGS sequence"/>
</dbReference>
<accession>A0A8S1SCQ2</accession>
<gene>
    <name evidence="1" type="ORF">POCTA_138.1.T0090047</name>
</gene>